<keyword evidence="5 6" id="KW-0539">Nucleus</keyword>
<dbReference type="InterPro" id="IPR009057">
    <property type="entry name" value="Homeodomain-like_sf"/>
</dbReference>
<dbReference type="Pfam" id="PF05225">
    <property type="entry name" value="HTH_psq"/>
    <property type="match status" value="2"/>
</dbReference>
<feature type="region of interest" description="Disordered" evidence="7">
    <location>
        <begin position="113"/>
        <end position="132"/>
    </location>
</feature>
<dbReference type="PANTHER" id="PTHR21545">
    <property type="entry name" value="TRANSCRIPTION FACTOR MLR1/2"/>
    <property type="match status" value="1"/>
</dbReference>
<sequence>MTSVQDRGNPRLLSAAAGGRATPTPQTPLDLYTANLPPHLLPWILSTHLQQLARAHQKKKRTVQQKNMLDLEQKPLDLSAKAHHPLPHHPLHFPTNKIFTEDPLRAKAIVDAKTSPSRGRRRGDMSKRSYTEEELQAALRDIQSGKLGTRRAAVIYGIPRSTLRNKVYKLAMERERSKKLAEQLTKVESTTSGPLPGLPPITCNPQSQASSLPVPSEDNFQNLLRLRVAEKLEELNQKGQVSLNGAEKDKDQVVESVLKPLMDNIANLALNKDNKELPTDIQSSISFYPQLSNFIKGIVEERYNEELRRSKLRANGVHNISHLEGFKDQNNDLSVPSYSPSCNGGSSEDHARESNITSQSFISSIGNSNLRDMLAQMIGHKGMENGLTTDDKVSKSNCKMSNTLVWDSKTMMLQPQTKKMDSNNSTISGKGSRPKRGKYRNYDRENLLKAVQAVQSGEMSVHRAGSFYGVPHSTLEYKVKERHLNRGKNKKDSASPNDFISNSSIYSLDPRREYSNDASVDATISSTIDLTQDETSNKSFDSVSDIQPALKRVKTESEAISPFTPFSSTSLSSSPLTAPAIPSAPLLSSPFSLWNSPFYASQMMRRIHEIAAKNNPSGQSTSPTPDREQSSSPPFLPQSMSPSAPQNSVQTSVFQGSMLDKLLRSKTTSPGVSESSFTLSKSIPSLGQLSNTYSSPTSEAPAVFVSSSLAGLNKGMVTEQPIKPVREATPPIIQAQELMPFCAFPSLPSMLAVRSTLAAALQRQTTPPHTPPQESTADSPPPRLPSPEVNIMPLPMLKEIPQSTIVGADQP</sequence>
<feature type="DNA-binding region" description="H-T-H motif" evidence="6">
    <location>
        <begin position="149"/>
        <end position="169"/>
    </location>
</feature>
<dbReference type="Gene3D" id="1.10.10.60">
    <property type="entry name" value="Homeodomain-like"/>
    <property type="match status" value="2"/>
</dbReference>
<evidence type="ECO:0000259" key="8">
    <source>
        <dbReference type="PROSITE" id="PS50960"/>
    </source>
</evidence>
<dbReference type="FunFam" id="1.10.10.60:FF:000019">
    <property type="entry name" value="Ligand-dependent corepressor isoform 1"/>
    <property type="match status" value="1"/>
</dbReference>
<feature type="compositionally biased region" description="Basic and acidic residues" evidence="7">
    <location>
        <begin position="122"/>
        <end position="131"/>
    </location>
</feature>
<organism evidence="9 10">
    <name type="scientific">Meganyctiphanes norvegica</name>
    <name type="common">Northern krill</name>
    <name type="synonym">Thysanopoda norvegica</name>
    <dbReference type="NCBI Taxonomy" id="48144"/>
    <lineage>
        <taxon>Eukaryota</taxon>
        <taxon>Metazoa</taxon>
        <taxon>Ecdysozoa</taxon>
        <taxon>Arthropoda</taxon>
        <taxon>Crustacea</taxon>
        <taxon>Multicrustacea</taxon>
        <taxon>Malacostraca</taxon>
        <taxon>Eumalacostraca</taxon>
        <taxon>Eucarida</taxon>
        <taxon>Euphausiacea</taxon>
        <taxon>Euphausiidae</taxon>
        <taxon>Meganyctiphanes</taxon>
    </lineage>
</organism>
<feature type="DNA-binding region" description="H-T-H motif" evidence="6">
    <location>
        <begin position="461"/>
        <end position="481"/>
    </location>
</feature>
<name>A0AAV2SAB4_MEGNR</name>
<evidence type="ECO:0000256" key="2">
    <source>
        <dbReference type="ARBA" id="ARBA00023015"/>
    </source>
</evidence>
<feature type="region of interest" description="Disordered" evidence="7">
    <location>
        <begin position="1"/>
        <end position="25"/>
    </location>
</feature>
<reference evidence="9 10" key="1">
    <citation type="submission" date="2024-05" db="EMBL/GenBank/DDBJ databases">
        <authorList>
            <person name="Wallberg A."/>
        </authorList>
    </citation>
    <scope>NUCLEOTIDE SEQUENCE [LARGE SCALE GENOMIC DNA]</scope>
</reference>
<feature type="domain" description="HTH psq-type" evidence="8">
    <location>
        <begin position="121"/>
        <end position="173"/>
    </location>
</feature>
<keyword evidence="4" id="KW-0804">Transcription</keyword>
<keyword evidence="3 6" id="KW-0238">DNA-binding</keyword>
<comment type="caution">
    <text evidence="9">The sequence shown here is derived from an EMBL/GenBank/DDBJ whole genome shotgun (WGS) entry which is preliminary data.</text>
</comment>
<dbReference type="GO" id="GO:0006357">
    <property type="term" value="P:regulation of transcription by RNA polymerase II"/>
    <property type="evidence" value="ECO:0007669"/>
    <property type="project" value="TreeGrafter"/>
</dbReference>
<dbReference type="PANTHER" id="PTHR21545:SF13">
    <property type="entry name" value="ECDYSONE-INDUCED PROTEIN 93F, ISOFORM C"/>
    <property type="match status" value="1"/>
</dbReference>
<dbReference type="EMBL" id="CAXKWB010051900">
    <property type="protein sequence ID" value="CAL4171911.1"/>
    <property type="molecule type" value="Genomic_DNA"/>
</dbReference>
<feature type="region of interest" description="Disordered" evidence="7">
    <location>
        <begin position="328"/>
        <end position="354"/>
    </location>
</feature>
<feature type="compositionally biased region" description="Polar residues" evidence="7">
    <location>
        <begin position="331"/>
        <end position="346"/>
    </location>
</feature>
<feature type="region of interest" description="Disordered" evidence="7">
    <location>
        <begin position="761"/>
        <end position="790"/>
    </location>
</feature>
<comment type="subcellular location">
    <subcellularLocation>
        <location evidence="1 6">Nucleus</location>
    </subcellularLocation>
</comment>
<keyword evidence="2" id="KW-0805">Transcription regulation</keyword>
<evidence type="ECO:0000313" key="10">
    <source>
        <dbReference type="Proteomes" id="UP001497623"/>
    </source>
</evidence>
<evidence type="ECO:0000313" key="9">
    <source>
        <dbReference type="EMBL" id="CAL4171911.1"/>
    </source>
</evidence>
<dbReference type="PROSITE" id="PS50960">
    <property type="entry name" value="HTH_PSQ"/>
    <property type="match status" value="2"/>
</dbReference>
<feature type="compositionally biased region" description="Polar residues" evidence="7">
    <location>
        <begin position="415"/>
        <end position="429"/>
    </location>
</feature>
<evidence type="ECO:0000256" key="4">
    <source>
        <dbReference type="ARBA" id="ARBA00023163"/>
    </source>
</evidence>
<feature type="non-terminal residue" evidence="9">
    <location>
        <position position="811"/>
    </location>
</feature>
<dbReference type="GO" id="GO:0005634">
    <property type="term" value="C:nucleus"/>
    <property type="evidence" value="ECO:0007669"/>
    <property type="project" value="UniProtKB-SubCell"/>
</dbReference>
<evidence type="ECO:0000256" key="6">
    <source>
        <dbReference type="PROSITE-ProRule" id="PRU00320"/>
    </source>
</evidence>
<dbReference type="SUPFAM" id="SSF46689">
    <property type="entry name" value="Homeodomain-like"/>
    <property type="match status" value="2"/>
</dbReference>
<proteinExistence type="predicted"/>
<dbReference type="Proteomes" id="UP001497623">
    <property type="component" value="Unassembled WGS sequence"/>
</dbReference>
<evidence type="ECO:0000256" key="3">
    <source>
        <dbReference type="ARBA" id="ARBA00023125"/>
    </source>
</evidence>
<feature type="region of interest" description="Disordered" evidence="7">
    <location>
        <begin position="614"/>
        <end position="651"/>
    </location>
</feature>
<dbReference type="AlphaFoldDB" id="A0AAV2SAB4"/>
<dbReference type="GO" id="GO:0003677">
    <property type="term" value="F:DNA binding"/>
    <property type="evidence" value="ECO:0007669"/>
    <property type="project" value="UniProtKB-UniRule"/>
</dbReference>
<keyword evidence="10" id="KW-1185">Reference proteome</keyword>
<gene>
    <name evidence="9" type="ORF">MNOR_LOCUS34212</name>
</gene>
<feature type="domain" description="HTH psq-type" evidence="8">
    <location>
        <begin position="433"/>
        <end position="485"/>
    </location>
</feature>
<evidence type="ECO:0000256" key="5">
    <source>
        <dbReference type="ARBA" id="ARBA00023242"/>
    </source>
</evidence>
<evidence type="ECO:0000256" key="7">
    <source>
        <dbReference type="SAM" id="MobiDB-lite"/>
    </source>
</evidence>
<feature type="region of interest" description="Disordered" evidence="7">
    <location>
        <begin position="415"/>
        <end position="441"/>
    </location>
</feature>
<dbReference type="InterPro" id="IPR007889">
    <property type="entry name" value="HTH_Psq"/>
</dbReference>
<accession>A0AAV2SAB4</accession>
<evidence type="ECO:0000256" key="1">
    <source>
        <dbReference type="ARBA" id="ARBA00004123"/>
    </source>
</evidence>
<protein>
    <recommendedName>
        <fullName evidence="8">HTH psq-type domain-containing protein</fullName>
    </recommendedName>
</protein>